<evidence type="ECO:0008006" key="6">
    <source>
        <dbReference type="Google" id="ProtNLM"/>
    </source>
</evidence>
<dbReference type="Pfam" id="PF06182">
    <property type="entry name" value="ABC2_membrane_6"/>
    <property type="match status" value="1"/>
</dbReference>
<feature type="transmembrane region" description="Helical" evidence="1">
    <location>
        <begin position="136"/>
        <end position="154"/>
    </location>
</feature>
<reference evidence="2 4" key="1">
    <citation type="submission" date="2017-09" db="EMBL/GenBank/DDBJ databases">
        <title>Complete Genome Sequences of Two Strains of the Meat Spoilage Bacterium Brochothrix thermosphacta Isolated from Ground Chicken.</title>
        <authorList>
            <person name="Paoli G.C."/>
            <person name="Wijey C."/>
            <person name="Chen C.-Y."/>
            <person name="Nguyen L."/>
            <person name="Yan X."/>
            <person name="Irwin P.L."/>
        </authorList>
    </citation>
    <scope>NUCLEOTIDE SEQUENCE [LARGE SCALE GENOMIC DNA]</scope>
    <source>
        <strain evidence="2 4">BI</strain>
    </source>
</reference>
<gene>
    <name evidence="3" type="ORF">BTBSAS_80072</name>
    <name evidence="2" type="ORF">CNY62_11880</name>
</gene>
<dbReference type="Proteomes" id="UP000270190">
    <property type="component" value="Unassembled WGS sequence"/>
</dbReference>
<keyword evidence="1" id="KW-1133">Transmembrane helix</keyword>
<dbReference type="STRING" id="2756.BFR44_04205"/>
<dbReference type="AlphaFoldDB" id="A0A1D2LDG1"/>
<proteinExistence type="predicted"/>
<dbReference type="PANTHER" id="PTHR36832:SF1">
    <property type="entry name" value="SLR1174 PROTEIN"/>
    <property type="match status" value="1"/>
</dbReference>
<evidence type="ECO:0000313" key="2">
    <source>
        <dbReference type="EMBL" id="ATF27001.1"/>
    </source>
</evidence>
<dbReference type="InterPro" id="IPR010390">
    <property type="entry name" value="ABC-2_transporter-like"/>
</dbReference>
<feature type="transmembrane region" description="Helical" evidence="1">
    <location>
        <begin position="203"/>
        <end position="223"/>
    </location>
</feature>
<protein>
    <recommendedName>
        <fullName evidence="6">ABC transporter permease</fullName>
    </recommendedName>
</protein>
<dbReference type="EMBL" id="CP023483">
    <property type="protein sequence ID" value="ATF27001.1"/>
    <property type="molecule type" value="Genomic_DNA"/>
</dbReference>
<dbReference type="KEGG" id="bths:CNY62_11880"/>
<keyword evidence="1" id="KW-0812">Transmembrane</keyword>
<dbReference type="RefSeq" id="WP_069125827.1">
    <property type="nucleotide sequence ID" value="NZ_CBCPKC010000001.1"/>
</dbReference>
<keyword evidence="1" id="KW-0472">Membrane</keyword>
<accession>A0A1D2LDG1</accession>
<keyword evidence="4" id="KW-1185">Reference proteome</keyword>
<sequence length="262" mass="30153">MTGNKYFNMIVLGLKEQLIYVRAMLFRQFLMVTIMIIFVNLWSVVYQGQTEINGHSYNQVIWYLLITEAFFMSRAPVAYKIADEIKNGTFAYTSSRPYSYALYHFFVSLGDSSFKLLTNFIVGAVLVMLLGIKLNISFLAILCFFLVMLIGYIIDYCLQFMIGTFSFIQEEISGYVFIYEKLLFIFGGIIFPLSILSNHVEQLFFLMPFVYVIGFPAQLLTQGLSELNILYLGLQLLYLMIFIISAKACYTSLRKKTMMNGG</sequence>
<organism evidence="2 4">
    <name type="scientific">Brochothrix thermosphacta</name>
    <name type="common">Microbacterium thermosphactum</name>
    <dbReference type="NCBI Taxonomy" id="2756"/>
    <lineage>
        <taxon>Bacteria</taxon>
        <taxon>Bacillati</taxon>
        <taxon>Bacillota</taxon>
        <taxon>Bacilli</taxon>
        <taxon>Bacillales</taxon>
        <taxon>Listeriaceae</taxon>
        <taxon>Brochothrix</taxon>
    </lineage>
</organism>
<name>A0A1D2LDG1_BROTH</name>
<evidence type="ECO:0000313" key="3">
    <source>
        <dbReference type="EMBL" id="SPP30732.1"/>
    </source>
</evidence>
<reference evidence="3" key="3">
    <citation type="submission" date="2018-04" db="EMBL/GenBank/DDBJ databases">
        <authorList>
            <person name="Go L.Y."/>
            <person name="Mitchell J.A."/>
        </authorList>
    </citation>
    <scope>NUCLEOTIDE SEQUENCE</scope>
    <source>
        <strain evidence="3">BSAS1 3</strain>
    </source>
</reference>
<feature type="transmembrane region" description="Helical" evidence="1">
    <location>
        <begin position="102"/>
        <end position="129"/>
    </location>
</feature>
<dbReference type="Proteomes" id="UP000243591">
    <property type="component" value="Chromosome"/>
</dbReference>
<feature type="transmembrane region" description="Helical" evidence="1">
    <location>
        <begin position="174"/>
        <end position="196"/>
    </location>
</feature>
<dbReference type="EMBL" id="OUNC01000078">
    <property type="protein sequence ID" value="SPP30732.1"/>
    <property type="molecule type" value="Genomic_DNA"/>
</dbReference>
<evidence type="ECO:0000313" key="4">
    <source>
        <dbReference type="Proteomes" id="UP000243591"/>
    </source>
</evidence>
<feature type="transmembrane region" description="Helical" evidence="1">
    <location>
        <begin position="29"/>
        <end position="48"/>
    </location>
</feature>
<feature type="transmembrane region" description="Helical" evidence="1">
    <location>
        <begin position="229"/>
        <end position="250"/>
    </location>
</feature>
<dbReference type="OrthoDB" id="9783401at2"/>
<evidence type="ECO:0000256" key="1">
    <source>
        <dbReference type="SAM" id="Phobius"/>
    </source>
</evidence>
<dbReference type="PANTHER" id="PTHR36832">
    <property type="entry name" value="SLR1174 PROTEIN-RELATED"/>
    <property type="match status" value="1"/>
</dbReference>
<evidence type="ECO:0000313" key="5">
    <source>
        <dbReference type="Proteomes" id="UP000270190"/>
    </source>
</evidence>
<reference evidence="5" key="2">
    <citation type="submission" date="2018-04" db="EMBL/GenBank/DDBJ databases">
        <authorList>
            <person name="Illikoud N."/>
        </authorList>
    </citation>
    <scope>NUCLEOTIDE SEQUENCE [LARGE SCALE GENOMIC DNA]</scope>
</reference>